<gene>
    <name evidence="1" type="ORF">L3Y34_000901</name>
</gene>
<accession>A0AAE9DAZ1</accession>
<evidence type="ECO:0000313" key="1">
    <source>
        <dbReference type="EMBL" id="ULT99947.1"/>
    </source>
</evidence>
<dbReference type="EMBL" id="CP090893">
    <property type="protein sequence ID" value="ULT99947.1"/>
    <property type="molecule type" value="Genomic_DNA"/>
</dbReference>
<dbReference type="AlphaFoldDB" id="A0AAE9DAZ1"/>
<sequence length="184" mass="21276">MDFRLSNQYQYPEAYFHPSEKESAIESIHNYFLDFFENPKMTPQTPRGRFCNNGSVSTFFPPTGSHSKNDKSVTTLNKSGNILTTTLTDRLMSLVYFDKLDIYATGRLLAQEKISNSVHDVVHVPRVFDYTPEETMYCIEVKDLLKKYQEKPPVKIVKMPAISTNILEIISFDNKNLYFVNILI</sequence>
<evidence type="ECO:0000313" key="2">
    <source>
        <dbReference type="Proteomes" id="UP000827892"/>
    </source>
</evidence>
<name>A0AAE9DAZ1_CAEBR</name>
<protein>
    <submittedName>
        <fullName evidence="1">Uncharacterized protein</fullName>
    </submittedName>
</protein>
<dbReference type="Proteomes" id="UP000827892">
    <property type="component" value="Chromosome III"/>
</dbReference>
<organism evidence="1 2">
    <name type="scientific">Caenorhabditis briggsae</name>
    <dbReference type="NCBI Taxonomy" id="6238"/>
    <lineage>
        <taxon>Eukaryota</taxon>
        <taxon>Metazoa</taxon>
        <taxon>Ecdysozoa</taxon>
        <taxon>Nematoda</taxon>
        <taxon>Chromadorea</taxon>
        <taxon>Rhabditida</taxon>
        <taxon>Rhabditina</taxon>
        <taxon>Rhabditomorpha</taxon>
        <taxon>Rhabditoidea</taxon>
        <taxon>Rhabditidae</taxon>
        <taxon>Peloderinae</taxon>
        <taxon>Caenorhabditis</taxon>
    </lineage>
</organism>
<reference evidence="1 2" key="1">
    <citation type="submission" date="2022-05" db="EMBL/GenBank/DDBJ databases">
        <title>Chromosome-level reference genomes for two strains of Caenorhabditis briggsae: an improved platform for comparative genomics.</title>
        <authorList>
            <person name="Stevens L."/>
            <person name="Andersen E.C."/>
        </authorList>
    </citation>
    <scope>NUCLEOTIDE SEQUENCE [LARGE SCALE GENOMIC DNA]</scope>
    <source>
        <strain evidence="1">QX1410_ONT</strain>
        <tissue evidence="1">Whole-organism</tissue>
    </source>
</reference>
<proteinExistence type="predicted"/>